<proteinExistence type="inferred from homology"/>
<evidence type="ECO:0000256" key="3">
    <source>
        <dbReference type="ARBA" id="ARBA00023163"/>
    </source>
</evidence>
<dbReference type="STRING" id="1802438.A2571_00780"/>
<sequence length="177" mass="19100">MSGHNKWSKIKNKKAVEDARKSKVFSLHVRTITMESKRASGDTNSPALRAAIDRAKAVNMPADNIARAVEKGKSGGGADLEEVLYEAYGPSGVALVIEGITNNKNRTTPVIKHLLVENGGSLGTTGSAIWAFKKSGDEWVPQILLPLADSDKEKVAALIDIILDQEDIKNVFTNAEF</sequence>
<dbReference type="Pfam" id="PF01709">
    <property type="entry name" value="Transcrip_reg"/>
    <property type="match status" value="1"/>
</dbReference>
<dbReference type="InterPro" id="IPR026564">
    <property type="entry name" value="Transcrip_reg_TACO1-like_dom3"/>
</dbReference>
<dbReference type="Proteomes" id="UP000177043">
    <property type="component" value="Unassembled WGS sequence"/>
</dbReference>
<dbReference type="GO" id="GO:0005829">
    <property type="term" value="C:cytosol"/>
    <property type="evidence" value="ECO:0007669"/>
    <property type="project" value="TreeGrafter"/>
</dbReference>
<evidence type="ECO:0000313" key="7">
    <source>
        <dbReference type="Proteomes" id="UP000177043"/>
    </source>
</evidence>
<protein>
    <recommendedName>
        <fullName evidence="8">Transcriptional regulator</fullName>
    </recommendedName>
</protein>
<dbReference type="InterPro" id="IPR049083">
    <property type="entry name" value="TACO1_YebC_N"/>
</dbReference>
<evidence type="ECO:0000256" key="1">
    <source>
        <dbReference type="ARBA" id="ARBA00008724"/>
    </source>
</evidence>
<organism evidence="6 7">
    <name type="scientific">Candidatus Vogelbacteria bacterium RIFOXYD1_FULL_44_32</name>
    <dbReference type="NCBI Taxonomy" id="1802438"/>
    <lineage>
        <taxon>Bacteria</taxon>
        <taxon>Candidatus Vogeliibacteriota</taxon>
    </lineage>
</organism>
<dbReference type="InterPro" id="IPR029072">
    <property type="entry name" value="YebC-like"/>
</dbReference>
<comment type="caution">
    <text evidence="6">The sequence shown here is derived from an EMBL/GenBank/DDBJ whole genome shotgun (WGS) entry which is preliminary data.</text>
</comment>
<evidence type="ECO:0000259" key="5">
    <source>
        <dbReference type="Pfam" id="PF20772"/>
    </source>
</evidence>
<accession>A0A1G2QFW0</accession>
<dbReference type="Gene3D" id="1.10.10.200">
    <property type="match status" value="1"/>
</dbReference>
<dbReference type="InterPro" id="IPR048300">
    <property type="entry name" value="TACO1_YebC-like_2nd/3rd_dom"/>
</dbReference>
<feature type="domain" description="TACO1/YebC-like second and third" evidence="4">
    <location>
        <begin position="80"/>
        <end position="136"/>
    </location>
</feature>
<dbReference type="Gene3D" id="3.30.70.980">
    <property type="match status" value="1"/>
</dbReference>
<dbReference type="Pfam" id="PF20772">
    <property type="entry name" value="TACO1_YebC_N"/>
    <property type="match status" value="1"/>
</dbReference>
<dbReference type="PANTHER" id="PTHR12532">
    <property type="entry name" value="TRANSLATIONAL ACTIVATOR OF CYTOCHROME C OXIDASE 1"/>
    <property type="match status" value="1"/>
</dbReference>
<evidence type="ECO:0000256" key="2">
    <source>
        <dbReference type="ARBA" id="ARBA00023015"/>
    </source>
</evidence>
<dbReference type="InterPro" id="IPR017856">
    <property type="entry name" value="Integrase-like_N"/>
</dbReference>
<dbReference type="AlphaFoldDB" id="A0A1G2QFW0"/>
<dbReference type="SUPFAM" id="SSF75625">
    <property type="entry name" value="YebC-like"/>
    <property type="match status" value="1"/>
</dbReference>
<name>A0A1G2QFW0_9BACT</name>
<keyword evidence="3" id="KW-0804">Transcription</keyword>
<evidence type="ECO:0000313" key="6">
    <source>
        <dbReference type="EMBL" id="OHA58902.1"/>
    </source>
</evidence>
<dbReference type="PANTHER" id="PTHR12532:SF0">
    <property type="entry name" value="TRANSLATIONAL ACTIVATOR OF CYTOCHROME C OXIDASE 1"/>
    <property type="match status" value="1"/>
</dbReference>
<evidence type="ECO:0008006" key="8">
    <source>
        <dbReference type="Google" id="ProtNLM"/>
    </source>
</evidence>
<dbReference type="EMBL" id="MHTJ01000002">
    <property type="protein sequence ID" value="OHA58902.1"/>
    <property type="molecule type" value="Genomic_DNA"/>
</dbReference>
<reference evidence="6 7" key="1">
    <citation type="journal article" date="2016" name="Nat. Commun.">
        <title>Thousands of microbial genomes shed light on interconnected biogeochemical processes in an aquifer system.</title>
        <authorList>
            <person name="Anantharaman K."/>
            <person name="Brown C.T."/>
            <person name="Hug L.A."/>
            <person name="Sharon I."/>
            <person name="Castelle C.J."/>
            <person name="Probst A.J."/>
            <person name="Thomas B.C."/>
            <person name="Singh A."/>
            <person name="Wilkins M.J."/>
            <person name="Karaoz U."/>
            <person name="Brodie E.L."/>
            <person name="Williams K.H."/>
            <person name="Hubbard S.S."/>
            <person name="Banfield J.F."/>
        </authorList>
    </citation>
    <scope>NUCLEOTIDE SEQUENCE [LARGE SCALE GENOMIC DNA]</scope>
</reference>
<comment type="similarity">
    <text evidence="1">Belongs to the TACO1 family.</text>
</comment>
<evidence type="ECO:0000259" key="4">
    <source>
        <dbReference type="Pfam" id="PF01709"/>
    </source>
</evidence>
<feature type="domain" description="TACO1/YebC-like N-terminal" evidence="5">
    <location>
        <begin position="5"/>
        <end position="74"/>
    </location>
</feature>
<gene>
    <name evidence="6" type="ORF">A2571_00780</name>
</gene>
<dbReference type="InterPro" id="IPR002876">
    <property type="entry name" value="Transcrip_reg_TACO1-like"/>
</dbReference>
<keyword evidence="2" id="KW-0805">Transcription regulation</keyword>